<dbReference type="RefSeq" id="WP_345557601.1">
    <property type="nucleotide sequence ID" value="NZ_BAABIK010000020.1"/>
</dbReference>
<evidence type="ECO:0000313" key="7">
    <source>
        <dbReference type="EMBL" id="GAA4948669.1"/>
    </source>
</evidence>
<name>A0ABP9GN35_9ACTN</name>
<evidence type="ECO:0000256" key="3">
    <source>
        <dbReference type="ARBA" id="ARBA00022827"/>
    </source>
</evidence>
<sequence>MSIERIGIIGGGIIGLALARWVTQNRPGARVTVLEKEDAVARHQTGHNSGVVHAGLYYRPGSLKALLCRRGTSLLREYCAERGLPYEEVGKVLVAHDDEDAARLDGIERRAGANGVPGVTRLGPEGLREIEPHVSGVAGLHSPTTATTDFIAVAEALADDVRRAGGRIVLGAPVIALRQDTDKAEVLTGDPRGERVRRSFDRVIICGGLHSDRLARMAGAPAEPRIVPFRGQYHELARGSRYLVRGLVYPVPDPRYPFLGVHLTRHVHGEVMAGPNAILAAAREGYRLRDVLPRDLADVAAAPGFWRLARRHWTMGVREMAVSASSAVFARQARRLIPAITAADLRPAPSGVRAQALTRRGELLDDFAVDAHGRFSCVRNAPSPAATSSLAIAEHLGENVLFG</sequence>
<keyword evidence="3" id="KW-0274">FAD</keyword>
<dbReference type="PANTHER" id="PTHR43104">
    <property type="entry name" value="L-2-HYDROXYGLUTARATE DEHYDROGENASE, MITOCHONDRIAL"/>
    <property type="match status" value="1"/>
</dbReference>
<dbReference type="InterPro" id="IPR006076">
    <property type="entry name" value="FAD-dep_OxRdtase"/>
</dbReference>
<dbReference type="EMBL" id="BAABIK010000020">
    <property type="protein sequence ID" value="GAA4948669.1"/>
    <property type="molecule type" value="Genomic_DNA"/>
</dbReference>
<comment type="caution">
    <text evidence="7">The sequence shown here is derived from an EMBL/GenBank/DDBJ whole genome shotgun (WGS) entry which is preliminary data.</text>
</comment>
<dbReference type="Pfam" id="PF01266">
    <property type="entry name" value="DAO"/>
    <property type="match status" value="1"/>
</dbReference>
<dbReference type="Proteomes" id="UP001499993">
    <property type="component" value="Unassembled WGS sequence"/>
</dbReference>
<keyword evidence="4" id="KW-0560">Oxidoreductase</keyword>
<evidence type="ECO:0000256" key="1">
    <source>
        <dbReference type="ARBA" id="ARBA00001974"/>
    </source>
</evidence>
<comment type="cofactor">
    <cofactor evidence="1">
        <name>FAD</name>
        <dbReference type="ChEBI" id="CHEBI:57692"/>
    </cofactor>
</comment>
<dbReference type="NCBIfam" id="NF008726">
    <property type="entry name" value="PRK11728.1"/>
    <property type="match status" value="1"/>
</dbReference>
<dbReference type="SUPFAM" id="SSF51905">
    <property type="entry name" value="FAD/NAD(P)-binding domain"/>
    <property type="match status" value="1"/>
</dbReference>
<keyword evidence="2" id="KW-0285">Flavoprotein</keyword>
<dbReference type="Gene3D" id="3.50.50.60">
    <property type="entry name" value="FAD/NAD(P)-binding domain"/>
    <property type="match status" value="1"/>
</dbReference>
<organism evidence="7 8">
    <name type="scientific">Streptomonospora halophila</name>
    <dbReference type="NCBI Taxonomy" id="427369"/>
    <lineage>
        <taxon>Bacteria</taxon>
        <taxon>Bacillati</taxon>
        <taxon>Actinomycetota</taxon>
        <taxon>Actinomycetes</taxon>
        <taxon>Streptosporangiales</taxon>
        <taxon>Nocardiopsidaceae</taxon>
        <taxon>Streptomonospora</taxon>
    </lineage>
</organism>
<protein>
    <submittedName>
        <fullName evidence="7">L-2-hydroxyglutarate oxidase</fullName>
    </submittedName>
</protein>
<reference evidence="8" key="1">
    <citation type="journal article" date="2019" name="Int. J. Syst. Evol. Microbiol.">
        <title>The Global Catalogue of Microorganisms (GCM) 10K type strain sequencing project: providing services to taxonomists for standard genome sequencing and annotation.</title>
        <authorList>
            <consortium name="The Broad Institute Genomics Platform"/>
            <consortium name="The Broad Institute Genome Sequencing Center for Infectious Disease"/>
            <person name="Wu L."/>
            <person name="Ma J."/>
        </authorList>
    </citation>
    <scope>NUCLEOTIDE SEQUENCE [LARGE SCALE GENOMIC DNA]</scope>
    <source>
        <strain evidence="8">JCM 18123</strain>
    </source>
</reference>
<comment type="similarity">
    <text evidence="5">Belongs to the L2HGDH family.</text>
</comment>
<feature type="domain" description="FAD dependent oxidoreductase" evidence="6">
    <location>
        <begin position="6"/>
        <end position="397"/>
    </location>
</feature>
<evidence type="ECO:0000256" key="2">
    <source>
        <dbReference type="ARBA" id="ARBA00022630"/>
    </source>
</evidence>
<dbReference type="PANTHER" id="PTHR43104:SF2">
    <property type="entry name" value="L-2-HYDROXYGLUTARATE DEHYDROGENASE, MITOCHONDRIAL"/>
    <property type="match status" value="1"/>
</dbReference>
<evidence type="ECO:0000256" key="5">
    <source>
        <dbReference type="ARBA" id="ARBA00037941"/>
    </source>
</evidence>
<evidence type="ECO:0000256" key="4">
    <source>
        <dbReference type="ARBA" id="ARBA00023002"/>
    </source>
</evidence>
<evidence type="ECO:0000313" key="8">
    <source>
        <dbReference type="Proteomes" id="UP001499993"/>
    </source>
</evidence>
<gene>
    <name evidence="7" type="primary">lhgO</name>
    <name evidence="7" type="ORF">GCM10023224_35880</name>
</gene>
<dbReference type="Gene3D" id="3.30.9.10">
    <property type="entry name" value="D-Amino Acid Oxidase, subunit A, domain 2"/>
    <property type="match status" value="1"/>
</dbReference>
<evidence type="ECO:0000259" key="6">
    <source>
        <dbReference type="Pfam" id="PF01266"/>
    </source>
</evidence>
<keyword evidence="8" id="KW-1185">Reference proteome</keyword>
<proteinExistence type="inferred from homology"/>
<accession>A0ABP9GN35</accession>
<dbReference type="InterPro" id="IPR036188">
    <property type="entry name" value="FAD/NAD-bd_sf"/>
</dbReference>